<evidence type="ECO:0000256" key="2">
    <source>
        <dbReference type="ARBA" id="ARBA00022737"/>
    </source>
</evidence>
<dbReference type="OrthoDB" id="1394818at2759"/>
<evidence type="ECO:0000313" key="6">
    <source>
        <dbReference type="Proteomes" id="UP000269221"/>
    </source>
</evidence>
<organism evidence="5 6">
    <name type="scientific">Hirundo rustica rustica</name>
    <dbReference type="NCBI Taxonomy" id="333673"/>
    <lineage>
        <taxon>Eukaryota</taxon>
        <taxon>Metazoa</taxon>
        <taxon>Chordata</taxon>
        <taxon>Craniata</taxon>
        <taxon>Vertebrata</taxon>
        <taxon>Euteleostomi</taxon>
        <taxon>Archelosauria</taxon>
        <taxon>Archosauria</taxon>
        <taxon>Dinosauria</taxon>
        <taxon>Saurischia</taxon>
        <taxon>Theropoda</taxon>
        <taxon>Coelurosauria</taxon>
        <taxon>Aves</taxon>
        <taxon>Neognathae</taxon>
        <taxon>Neoaves</taxon>
        <taxon>Telluraves</taxon>
        <taxon>Australaves</taxon>
        <taxon>Passeriformes</taxon>
        <taxon>Sylvioidea</taxon>
        <taxon>Hirundinidae</taxon>
        <taxon>Hirundo</taxon>
    </lineage>
</organism>
<dbReference type="EMBL" id="QRBI01000104">
    <property type="protein sequence ID" value="RMC14784.1"/>
    <property type="molecule type" value="Genomic_DNA"/>
</dbReference>
<dbReference type="InterPro" id="IPR032675">
    <property type="entry name" value="LRR_dom_sf"/>
</dbReference>
<proteinExistence type="predicted"/>
<dbReference type="Gene3D" id="3.80.10.10">
    <property type="entry name" value="Ribonuclease Inhibitor"/>
    <property type="match status" value="1"/>
</dbReference>
<reference evidence="5 6" key="1">
    <citation type="submission" date="2018-07" db="EMBL/GenBank/DDBJ databases">
        <title>A high quality draft genome assembly of the barn swallow (H. rustica rustica).</title>
        <authorList>
            <person name="Formenti G."/>
            <person name="Chiara M."/>
            <person name="Poveda L."/>
            <person name="Francoijs K.-J."/>
            <person name="Bonisoli-Alquati A."/>
            <person name="Canova L."/>
            <person name="Gianfranceschi L."/>
            <person name="Horner D.S."/>
            <person name="Saino N."/>
        </authorList>
    </citation>
    <scope>NUCLEOTIDE SEQUENCE [LARGE SCALE GENOMIC DNA]</scope>
    <source>
        <strain evidence="5">Chelidonia</strain>
        <tissue evidence="5">Blood</tissue>
    </source>
</reference>
<sequence length="362" mass="40595">MADQDLLVPLGRKDSQEDLVLLESLAGLDRLGLKGHLDQLVPKEKEEQRVTKETLALANEGKWVLQEFQSLPVTKLNPEVQTASDVIKGLPGEPGYAKDGMPGPPGPQGPDPLWRCLTEHDPKYEGKKKLKISGRELLSVPIQVFGLDQLQVLEMSPERESSLRYRMELLPQEIGRLRNLTCLYVDSNNLKKIPAEIGTLSCLERLTLSNNSLSSLPAEMGALQRLHSLHLANNSLTELPASLCQLRSLTFLDVSDNKIDTIPPSIRHLEKLETLLLLYNSLESLPEDFCLLRNLHTLWLGNNHLQSLPAAFGELVNLDWGYNYCSCNFEGNPLESPPPEICSRGPEGIRDYFSSLHRIWRD</sequence>
<feature type="region of interest" description="Disordered" evidence="3">
    <location>
        <begin position="91"/>
        <end position="110"/>
    </location>
</feature>
<protein>
    <recommendedName>
        <fullName evidence="4">Disease resistance R13L4/SHOC-2-like LRR domain-containing protein</fullName>
    </recommendedName>
</protein>
<dbReference type="SMART" id="SM00369">
    <property type="entry name" value="LRR_TYP"/>
    <property type="match status" value="6"/>
</dbReference>
<dbReference type="InterPro" id="IPR055414">
    <property type="entry name" value="LRR_R13L4/SHOC2-like"/>
</dbReference>
<dbReference type="PANTHER" id="PTHR48051">
    <property type="match status" value="1"/>
</dbReference>
<dbReference type="STRING" id="333673.A0A3M0KTQ7"/>
<evidence type="ECO:0000259" key="4">
    <source>
        <dbReference type="Pfam" id="PF23598"/>
    </source>
</evidence>
<evidence type="ECO:0000313" key="5">
    <source>
        <dbReference type="EMBL" id="RMC14784.1"/>
    </source>
</evidence>
<evidence type="ECO:0000256" key="3">
    <source>
        <dbReference type="SAM" id="MobiDB-lite"/>
    </source>
</evidence>
<evidence type="ECO:0000256" key="1">
    <source>
        <dbReference type="ARBA" id="ARBA00022614"/>
    </source>
</evidence>
<dbReference type="AlphaFoldDB" id="A0A3M0KTQ7"/>
<name>A0A3M0KTQ7_HIRRU</name>
<keyword evidence="6" id="KW-1185">Reference proteome</keyword>
<dbReference type="Pfam" id="PF00560">
    <property type="entry name" value="LRR_1"/>
    <property type="match status" value="1"/>
</dbReference>
<dbReference type="Pfam" id="PF23598">
    <property type="entry name" value="LRR_14"/>
    <property type="match status" value="1"/>
</dbReference>
<dbReference type="Proteomes" id="UP000269221">
    <property type="component" value="Unassembled WGS sequence"/>
</dbReference>
<dbReference type="InterPro" id="IPR050216">
    <property type="entry name" value="LRR_domain-containing"/>
</dbReference>
<gene>
    <name evidence="5" type="ORF">DUI87_06960</name>
</gene>
<dbReference type="InterPro" id="IPR003591">
    <property type="entry name" value="Leu-rich_rpt_typical-subtyp"/>
</dbReference>
<dbReference type="SUPFAM" id="SSF52058">
    <property type="entry name" value="L domain-like"/>
    <property type="match status" value="1"/>
</dbReference>
<dbReference type="GO" id="GO:0005737">
    <property type="term" value="C:cytoplasm"/>
    <property type="evidence" value="ECO:0007669"/>
    <property type="project" value="TreeGrafter"/>
</dbReference>
<keyword evidence="2" id="KW-0677">Repeat</keyword>
<accession>A0A3M0KTQ7</accession>
<dbReference type="SMART" id="SM00364">
    <property type="entry name" value="LRR_BAC"/>
    <property type="match status" value="6"/>
</dbReference>
<dbReference type="PROSITE" id="PS51450">
    <property type="entry name" value="LRR"/>
    <property type="match status" value="3"/>
</dbReference>
<dbReference type="PANTHER" id="PTHR48051:SF55">
    <property type="entry name" value="MALIGNANT FIBROUS HISTIOCYTOMA-AMPLIFIED SEQUENCE 1 HOMOLOG"/>
    <property type="match status" value="1"/>
</dbReference>
<keyword evidence="1" id="KW-0433">Leucine-rich repeat</keyword>
<dbReference type="InterPro" id="IPR001611">
    <property type="entry name" value="Leu-rich_rpt"/>
</dbReference>
<feature type="domain" description="Disease resistance R13L4/SHOC-2-like LRR" evidence="4">
    <location>
        <begin position="206"/>
        <end position="275"/>
    </location>
</feature>
<comment type="caution">
    <text evidence="5">The sequence shown here is derived from an EMBL/GenBank/DDBJ whole genome shotgun (WGS) entry which is preliminary data.</text>
</comment>